<feature type="non-terminal residue" evidence="2">
    <location>
        <position position="1"/>
    </location>
</feature>
<feature type="compositionally biased region" description="Low complexity" evidence="1">
    <location>
        <begin position="76"/>
        <end position="94"/>
    </location>
</feature>
<organism evidence="2 3">
    <name type="scientific">Euroglyphus maynei</name>
    <name type="common">Mayne's house dust mite</name>
    <dbReference type="NCBI Taxonomy" id="6958"/>
    <lineage>
        <taxon>Eukaryota</taxon>
        <taxon>Metazoa</taxon>
        <taxon>Ecdysozoa</taxon>
        <taxon>Arthropoda</taxon>
        <taxon>Chelicerata</taxon>
        <taxon>Arachnida</taxon>
        <taxon>Acari</taxon>
        <taxon>Acariformes</taxon>
        <taxon>Sarcoptiformes</taxon>
        <taxon>Astigmata</taxon>
        <taxon>Psoroptidia</taxon>
        <taxon>Analgoidea</taxon>
        <taxon>Pyroglyphidae</taxon>
        <taxon>Pyroglyphinae</taxon>
        <taxon>Euroglyphus</taxon>
    </lineage>
</organism>
<accession>A0A1Y3BD16</accession>
<feature type="region of interest" description="Disordered" evidence="1">
    <location>
        <begin position="67"/>
        <end position="109"/>
    </location>
</feature>
<dbReference type="Proteomes" id="UP000194236">
    <property type="component" value="Unassembled WGS sequence"/>
</dbReference>
<reference evidence="2 3" key="1">
    <citation type="submission" date="2017-03" db="EMBL/GenBank/DDBJ databases">
        <title>Genome Survey of Euroglyphus maynei.</title>
        <authorList>
            <person name="Arlian L.G."/>
            <person name="Morgan M.S."/>
            <person name="Rider S.D."/>
        </authorList>
    </citation>
    <scope>NUCLEOTIDE SEQUENCE [LARGE SCALE GENOMIC DNA]</scope>
    <source>
        <strain evidence="2">Arlian Lab</strain>
        <tissue evidence="2">Whole body</tissue>
    </source>
</reference>
<protein>
    <submittedName>
        <fullName evidence="2">Uncharacterized protein</fullName>
    </submittedName>
</protein>
<keyword evidence="3" id="KW-1185">Reference proteome</keyword>
<dbReference type="EMBL" id="MUJZ01029566">
    <property type="protein sequence ID" value="OTF78087.1"/>
    <property type="molecule type" value="Genomic_DNA"/>
</dbReference>
<proteinExistence type="predicted"/>
<evidence type="ECO:0000313" key="2">
    <source>
        <dbReference type="EMBL" id="OTF78087.1"/>
    </source>
</evidence>
<gene>
    <name evidence="2" type="ORF">BLA29_006216</name>
</gene>
<name>A0A1Y3BD16_EURMA</name>
<comment type="caution">
    <text evidence="2">The sequence shown here is derived from an EMBL/GenBank/DDBJ whole genome shotgun (WGS) entry which is preliminary data.</text>
</comment>
<evidence type="ECO:0000313" key="3">
    <source>
        <dbReference type="Proteomes" id="UP000194236"/>
    </source>
</evidence>
<sequence length="109" mass="12314">TAFQVSRERRDLFLSRLLRNTNNRLERAKNRADQILSEPATSELAVKTLHHINSGINSMINVSINVQMKNPGPEESSLSNDINNKNNNGTTSQTKNDEKVQQNPNTKQK</sequence>
<evidence type="ECO:0000256" key="1">
    <source>
        <dbReference type="SAM" id="MobiDB-lite"/>
    </source>
</evidence>
<dbReference type="OrthoDB" id="6516821at2759"/>
<dbReference type="AlphaFoldDB" id="A0A1Y3BD16"/>